<dbReference type="AlphaFoldDB" id="A0A8X6Y0D2"/>
<proteinExistence type="predicted"/>
<gene>
    <name evidence="2" type="primary">AVEN_160205_1</name>
    <name evidence="2" type="ORF">TNIN_196681</name>
    <name evidence="3" type="ORF">TNIN_92141</name>
</gene>
<evidence type="ECO:0000313" key="4">
    <source>
        <dbReference type="Proteomes" id="UP000886998"/>
    </source>
</evidence>
<protein>
    <submittedName>
        <fullName evidence="2">DUF5641 domain-containing protein</fullName>
    </submittedName>
</protein>
<organism evidence="2 4">
    <name type="scientific">Trichonephila inaurata madagascariensis</name>
    <dbReference type="NCBI Taxonomy" id="2747483"/>
    <lineage>
        <taxon>Eukaryota</taxon>
        <taxon>Metazoa</taxon>
        <taxon>Ecdysozoa</taxon>
        <taxon>Arthropoda</taxon>
        <taxon>Chelicerata</taxon>
        <taxon>Arachnida</taxon>
        <taxon>Araneae</taxon>
        <taxon>Araneomorphae</taxon>
        <taxon>Entelegynae</taxon>
        <taxon>Araneoidea</taxon>
        <taxon>Nephilidae</taxon>
        <taxon>Trichonephila</taxon>
        <taxon>Trichonephila inaurata</taxon>
    </lineage>
</organism>
<evidence type="ECO:0000313" key="3">
    <source>
        <dbReference type="EMBL" id="GFY78032.1"/>
    </source>
</evidence>
<dbReference type="InterPro" id="IPR040676">
    <property type="entry name" value="DUF5641"/>
</dbReference>
<dbReference type="EMBL" id="BMAV01014316">
    <property type="protein sequence ID" value="GFY62619.1"/>
    <property type="molecule type" value="Genomic_DNA"/>
</dbReference>
<dbReference type="EMBL" id="BMAV01022776">
    <property type="protein sequence ID" value="GFY78032.1"/>
    <property type="molecule type" value="Genomic_DNA"/>
</dbReference>
<reference evidence="2" key="1">
    <citation type="submission" date="2020-08" db="EMBL/GenBank/DDBJ databases">
        <title>Multicomponent nature underlies the extraordinary mechanical properties of spider dragline silk.</title>
        <authorList>
            <person name="Kono N."/>
            <person name="Nakamura H."/>
            <person name="Mori M."/>
            <person name="Yoshida Y."/>
            <person name="Ohtoshi R."/>
            <person name="Malay A.D."/>
            <person name="Moran D.A.P."/>
            <person name="Tomita M."/>
            <person name="Numata K."/>
            <person name="Arakawa K."/>
        </authorList>
    </citation>
    <scope>NUCLEOTIDE SEQUENCE</scope>
</reference>
<feature type="domain" description="DUF5641" evidence="1">
    <location>
        <begin position="16"/>
        <end position="91"/>
    </location>
</feature>
<evidence type="ECO:0000259" key="1">
    <source>
        <dbReference type="Pfam" id="PF18701"/>
    </source>
</evidence>
<dbReference type="OrthoDB" id="6423627at2759"/>
<evidence type="ECO:0000313" key="2">
    <source>
        <dbReference type="EMBL" id="GFY62619.1"/>
    </source>
</evidence>
<dbReference type="Proteomes" id="UP000886998">
    <property type="component" value="Unassembled WGS sequence"/>
</dbReference>
<name>A0A8X6Y0D2_9ARAC</name>
<comment type="caution">
    <text evidence="2">The sequence shown here is derived from an EMBL/GenBank/DDBJ whole genome shotgun (WGS) entry which is preliminary data.</text>
</comment>
<sequence length="105" mass="12389">MINSKRLNKRCAYKLKLRQDLRNRFRNEYLGILKCYSKVKGESSIKEGELVLISDSNNKRINKPLGKVTKMYKRKDRRVRVVEVKTRFGNVETNSEALFARSDYS</sequence>
<keyword evidence="4" id="KW-1185">Reference proteome</keyword>
<dbReference type="Pfam" id="PF18701">
    <property type="entry name" value="DUF5641"/>
    <property type="match status" value="1"/>
</dbReference>
<accession>A0A8X6Y0D2</accession>